<dbReference type="InterPro" id="IPR019430">
    <property type="entry name" value="7TM_GPCR_serpentine_rcpt_Srx"/>
</dbReference>
<dbReference type="Gene3D" id="1.20.1070.10">
    <property type="entry name" value="Rhodopsin 7-helix transmembrane proteins"/>
    <property type="match status" value="1"/>
</dbReference>
<dbReference type="PROSITE" id="PS50262">
    <property type="entry name" value="G_PROTEIN_RECEP_F1_2"/>
    <property type="match status" value="1"/>
</dbReference>
<gene>
    <name evidence="7" type="ORF">TCLT_LOCUS8557</name>
</gene>
<proteinExistence type="predicted"/>
<evidence type="ECO:0000256" key="4">
    <source>
        <dbReference type="ARBA" id="ARBA00023136"/>
    </source>
</evidence>
<evidence type="ECO:0000256" key="1">
    <source>
        <dbReference type="ARBA" id="ARBA00004370"/>
    </source>
</evidence>
<evidence type="ECO:0000313" key="9">
    <source>
        <dbReference type="WBParaSite" id="TCLT_0000856801-mRNA-1"/>
    </source>
</evidence>
<feature type="transmembrane region" description="Helical" evidence="5">
    <location>
        <begin position="46"/>
        <end position="68"/>
    </location>
</feature>
<dbReference type="Proteomes" id="UP000276776">
    <property type="component" value="Unassembled WGS sequence"/>
</dbReference>
<feature type="transmembrane region" description="Helical" evidence="5">
    <location>
        <begin position="255"/>
        <end position="272"/>
    </location>
</feature>
<evidence type="ECO:0000259" key="6">
    <source>
        <dbReference type="PROSITE" id="PS50262"/>
    </source>
</evidence>
<dbReference type="Pfam" id="PF10328">
    <property type="entry name" value="7TM_GPCR_Srx"/>
    <property type="match status" value="1"/>
</dbReference>
<evidence type="ECO:0000313" key="8">
    <source>
        <dbReference type="Proteomes" id="UP000276776"/>
    </source>
</evidence>
<feature type="domain" description="G-protein coupled receptors family 1 profile" evidence="6">
    <location>
        <begin position="29"/>
        <end position="168"/>
    </location>
</feature>
<dbReference type="WBParaSite" id="TCLT_0000856801-mRNA-1">
    <property type="protein sequence ID" value="TCLT_0000856801-mRNA-1"/>
    <property type="gene ID" value="TCLT_0000856801"/>
</dbReference>
<dbReference type="EMBL" id="UYYF01004651">
    <property type="protein sequence ID" value="VDN06126.1"/>
    <property type="molecule type" value="Genomic_DNA"/>
</dbReference>
<keyword evidence="4 5" id="KW-0472">Membrane</keyword>
<dbReference type="OMA" id="RYCALAY"/>
<evidence type="ECO:0000256" key="2">
    <source>
        <dbReference type="ARBA" id="ARBA00022692"/>
    </source>
</evidence>
<name>A0A0N5D6B2_THECL</name>
<organism evidence="9">
    <name type="scientific">Thelazia callipaeda</name>
    <name type="common">Oriental eyeworm</name>
    <name type="synonym">Parasitic nematode</name>
    <dbReference type="NCBI Taxonomy" id="103827"/>
    <lineage>
        <taxon>Eukaryota</taxon>
        <taxon>Metazoa</taxon>
        <taxon>Ecdysozoa</taxon>
        <taxon>Nematoda</taxon>
        <taxon>Chromadorea</taxon>
        <taxon>Rhabditida</taxon>
        <taxon>Spirurina</taxon>
        <taxon>Spiruromorpha</taxon>
        <taxon>Thelazioidea</taxon>
        <taxon>Thelaziidae</taxon>
        <taxon>Thelazia</taxon>
    </lineage>
</organism>
<dbReference type="PANTHER" id="PTHR23017">
    <property type="entry name" value="SERPENTINE RECEPTOR, CLASS X"/>
    <property type="match status" value="1"/>
</dbReference>
<sequence>MLETDSHSFLASIIALAVIIVISLLGMITNGLSLHIIKTNSQFRNAFGILCNAFLLCNIQTIAIMLIWGDSRELTSSKSWLALAPGCLANTSYYGSLIVHFLIAVNRYCAIAYPLRYRFFWSSTKTRVAAAVAYFLGFLPCIPGLFEPCTLVFNVNSDFQWKYSDTKCGRANEFFDTAASVAIMCAATCIDFVTLLKIRNHFKSATVHPQWTDTEVRRRDLRFFKQLADIGGLVLTVTSVLFNVGQVRFKNKCSLFLALFLVTTINGGMTSVPDG</sequence>
<keyword evidence="3 5" id="KW-1133">Transmembrane helix</keyword>
<protein>
    <submittedName>
        <fullName evidence="9">G_PROTEIN_RECEP_F1_2 domain-containing protein</fullName>
    </submittedName>
</protein>
<dbReference type="OrthoDB" id="5825164at2759"/>
<reference evidence="9" key="1">
    <citation type="submission" date="2017-02" db="UniProtKB">
        <authorList>
            <consortium name="WormBaseParasite"/>
        </authorList>
    </citation>
    <scope>IDENTIFICATION</scope>
</reference>
<dbReference type="SUPFAM" id="SSF81321">
    <property type="entry name" value="Family A G protein-coupled receptor-like"/>
    <property type="match status" value="1"/>
</dbReference>
<keyword evidence="2 5" id="KW-0812">Transmembrane</keyword>
<keyword evidence="8" id="KW-1185">Reference proteome</keyword>
<feature type="transmembrane region" description="Helical" evidence="5">
    <location>
        <begin position="126"/>
        <end position="146"/>
    </location>
</feature>
<feature type="transmembrane region" description="Helical" evidence="5">
    <location>
        <begin position="12"/>
        <end position="34"/>
    </location>
</feature>
<dbReference type="GO" id="GO:0016020">
    <property type="term" value="C:membrane"/>
    <property type="evidence" value="ECO:0007669"/>
    <property type="project" value="UniProtKB-SubCell"/>
</dbReference>
<evidence type="ECO:0000256" key="3">
    <source>
        <dbReference type="ARBA" id="ARBA00022989"/>
    </source>
</evidence>
<dbReference type="InterPro" id="IPR017452">
    <property type="entry name" value="GPCR_Rhodpsn_7TM"/>
</dbReference>
<feature type="transmembrane region" description="Helical" evidence="5">
    <location>
        <begin position="177"/>
        <end position="196"/>
    </location>
</feature>
<feature type="transmembrane region" description="Helical" evidence="5">
    <location>
        <begin position="80"/>
        <end position="105"/>
    </location>
</feature>
<reference evidence="7 8" key="2">
    <citation type="submission" date="2018-11" db="EMBL/GenBank/DDBJ databases">
        <authorList>
            <consortium name="Pathogen Informatics"/>
        </authorList>
    </citation>
    <scope>NUCLEOTIDE SEQUENCE [LARGE SCALE GENOMIC DNA]</scope>
</reference>
<dbReference type="STRING" id="103827.A0A0N5D6B2"/>
<evidence type="ECO:0000256" key="5">
    <source>
        <dbReference type="SAM" id="Phobius"/>
    </source>
</evidence>
<dbReference type="AlphaFoldDB" id="A0A0N5D6B2"/>
<dbReference type="PANTHER" id="PTHR23017:SF3">
    <property type="entry name" value="G-PROTEIN COUPLED RECEPTORS FAMILY 1 PROFILE DOMAIN-CONTAINING PROTEIN"/>
    <property type="match status" value="1"/>
</dbReference>
<evidence type="ECO:0000313" key="7">
    <source>
        <dbReference type="EMBL" id="VDN06126.1"/>
    </source>
</evidence>
<comment type="subcellular location">
    <subcellularLocation>
        <location evidence="1">Membrane</location>
    </subcellularLocation>
</comment>
<accession>A0A0N5D6B2</accession>